<dbReference type="EMBL" id="JAUIZM010000006">
    <property type="protein sequence ID" value="KAK1379985.1"/>
    <property type="molecule type" value="Genomic_DNA"/>
</dbReference>
<proteinExistence type="predicted"/>
<organism evidence="1 2">
    <name type="scientific">Heracleum sosnowskyi</name>
    <dbReference type="NCBI Taxonomy" id="360622"/>
    <lineage>
        <taxon>Eukaryota</taxon>
        <taxon>Viridiplantae</taxon>
        <taxon>Streptophyta</taxon>
        <taxon>Embryophyta</taxon>
        <taxon>Tracheophyta</taxon>
        <taxon>Spermatophyta</taxon>
        <taxon>Magnoliopsida</taxon>
        <taxon>eudicotyledons</taxon>
        <taxon>Gunneridae</taxon>
        <taxon>Pentapetalae</taxon>
        <taxon>asterids</taxon>
        <taxon>campanulids</taxon>
        <taxon>Apiales</taxon>
        <taxon>Apiaceae</taxon>
        <taxon>Apioideae</taxon>
        <taxon>apioid superclade</taxon>
        <taxon>Tordylieae</taxon>
        <taxon>Tordyliinae</taxon>
        <taxon>Heracleum</taxon>
    </lineage>
</organism>
<evidence type="ECO:0000313" key="2">
    <source>
        <dbReference type="Proteomes" id="UP001237642"/>
    </source>
</evidence>
<accession>A0AAD8I7B8</accession>
<dbReference type="Proteomes" id="UP001237642">
    <property type="component" value="Unassembled WGS sequence"/>
</dbReference>
<dbReference type="AlphaFoldDB" id="A0AAD8I7B8"/>
<comment type="caution">
    <text evidence="1">The sequence shown here is derived from an EMBL/GenBank/DDBJ whole genome shotgun (WGS) entry which is preliminary data.</text>
</comment>
<evidence type="ECO:0008006" key="3">
    <source>
        <dbReference type="Google" id="ProtNLM"/>
    </source>
</evidence>
<dbReference type="PANTHER" id="PTHR31672:SF13">
    <property type="entry name" value="F-BOX PROTEIN CPR30-LIKE"/>
    <property type="match status" value="1"/>
</dbReference>
<evidence type="ECO:0000313" key="1">
    <source>
        <dbReference type="EMBL" id="KAK1379985.1"/>
    </source>
</evidence>
<keyword evidence="2" id="KW-1185">Reference proteome</keyword>
<reference evidence="1" key="1">
    <citation type="submission" date="2023-02" db="EMBL/GenBank/DDBJ databases">
        <title>Genome of toxic invasive species Heracleum sosnowskyi carries increased number of genes despite the absence of recent whole-genome duplications.</title>
        <authorList>
            <person name="Schelkunov M."/>
            <person name="Shtratnikova V."/>
            <person name="Makarenko M."/>
            <person name="Klepikova A."/>
            <person name="Omelchenko D."/>
            <person name="Novikova G."/>
            <person name="Obukhova E."/>
            <person name="Bogdanov V."/>
            <person name="Penin A."/>
            <person name="Logacheva M."/>
        </authorList>
    </citation>
    <scope>NUCLEOTIDE SEQUENCE</scope>
    <source>
        <strain evidence="1">Hsosn_3</strain>
        <tissue evidence="1">Leaf</tissue>
    </source>
</reference>
<name>A0AAD8I7B8_9APIA</name>
<dbReference type="PANTHER" id="PTHR31672">
    <property type="entry name" value="BNACNNG10540D PROTEIN"/>
    <property type="match status" value="1"/>
</dbReference>
<reference evidence="1" key="2">
    <citation type="submission" date="2023-05" db="EMBL/GenBank/DDBJ databases">
        <authorList>
            <person name="Schelkunov M.I."/>
        </authorList>
    </citation>
    <scope>NUCLEOTIDE SEQUENCE</scope>
    <source>
        <strain evidence="1">Hsosn_3</strain>
        <tissue evidence="1">Leaf</tissue>
    </source>
</reference>
<gene>
    <name evidence="1" type="ORF">POM88_026729</name>
</gene>
<protein>
    <recommendedName>
        <fullName evidence="3">F-box protein</fullName>
    </recommendedName>
</protein>
<dbReference type="InterPro" id="IPR050796">
    <property type="entry name" value="SCF_F-box_component"/>
</dbReference>
<sequence>MIFYVLSFLPGSLLLRCKVDCKTWLSIILSPKFVEACLTNSKKKQASVLKASYDWRLCSIDTREESVRLKLPLHCQGMRFPRYLRFEFDSIGNDYKILRIADGYGSFEPEVELYSANADSWKKIEVPNVNKSFWTRARDICSPDINGVLPCEPFVVLGKEKRKSNVLDFEGSVAMIFELDDDSVLSLWTLDDVFGSWTKKFNLETDLRLDKVCLYLGLHHFVRLSYLSGYKLYDCEKKATRELCFPAQSTDVSSVVKFTESLVSLEGFELQE</sequence>